<evidence type="ECO:0000256" key="1">
    <source>
        <dbReference type="SAM" id="MobiDB-lite"/>
    </source>
</evidence>
<evidence type="ECO:0000313" key="4">
    <source>
        <dbReference type="Proteomes" id="UP000007648"/>
    </source>
</evidence>
<dbReference type="SUPFAM" id="SSF109640">
    <property type="entry name" value="KRAB domain (Kruppel-associated box)"/>
    <property type="match status" value="1"/>
</dbReference>
<dbReference type="Pfam" id="PF01352">
    <property type="entry name" value="KRAB"/>
    <property type="match status" value="1"/>
</dbReference>
<dbReference type="PROSITE" id="PS50805">
    <property type="entry name" value="KRAB"/>
    <property type="match status" value="1"/>
</dbReference>
<dbReference type="Gene3D" id="6.10.140.140">
    <property type="match status" value="1"/>
</dbReference>
<dbReference type="GO" id="GO:0006355">
    <property type="term" value="P:regulation of DNA-templated transcription"/>
    <property type="evidence" value="ECO:0007669"/>
    <property type="project" value="InterPro"/>
</dbReference>
<dbReference type="AlphaFoldDB" id="A0A7N4V2Y9"/>
<gene>
    <name evidence="3" type="primary">LOC100916379</name>
</gene>
<evidence type="ECO:0000259" key="2">
    <source>
        <dbReference type="PROSITE" id="PS50805"/>
    </source>
</evidence>
<dbReference type="InParanoid" id="A0A7N4V2Y9"/>
<protein>
    <recommendedName>
        <fullName evidence="2">KRAB domain-containing protein</fullName>
    </recommendedName>
</protein>
<dbReference type="Ensembl" id="ENSSHAT00000027034.1">
    <property type="protein sequence ID" value="ENSSHAP00000035442.1"/>
    <property type="gene ID" value="ENSSHAG00000031128.1"/>
</dbReference>
<organism evidence="3 4">
    <name type="scientific">Sarcophilus harrisii</name>
    <name type="common">Tasmanian devil</name>
    <name type="synonym">Sarcophilus laniarius</name>
    <dbReference type="NCBI Taxonomy" id="9305"/>
    <lineage>
        <taxon>Eukaryota</taxon>
        <taxon>Metazoa</taxon>
        <taxon>Chordata</taxon>
        <taxon>Craniata</taxon>
        <taxon>Vertebrata</taxon>
        <taxon>Euteleostomi</taxon>
        <taxon>Mammalia</taxon>
        <taxon>Metatheria</taxon>
        <taxon>Dasyuromorphia</taxon>
        <taxon>Dasyuridae</taxon>
        <taxon>Sarcophilus</taxon>
    </lineage>
</organism>
<dbReference type="SMART" id="SM00349">
    <property type="entry name" value="KRAB"/>
    <property type="match status" value="1"/>
</dbReference>
<dbReference type="PANTHER" id="PTHR23232">
    <property type="entry name" value="KRAB DOMAIN C2H2 ZINC FINGER"/>
    <property type="match status" value="1"/>
</dbReference>
<reference evidence="3" key="3">
    <citation type="submission" date="2025-09" db="UniProtKB">
        <authorList>
            <consortium name="Ensembl"/>
        </authorList>
    </citation>
    <scope>IDENTIFICATION</scope>
</reference>
<accession>A0A7N4V2Y9</accession>
<reference evidence="3" key="2">
    <citation type="submission" date="2025-08" db="UniProtKB">
        <authorList>
            <consortium name="Ensembl"/>
        </authorList>
    </citation>
    <scope>IDENTIFICATION</scope>
</reference>
<dbReference type="CDD" id="cd07765">
    <property type="entry name" value="KRAB_A-box"/>
    <property type="match status" value="1"/>
</dbReference>
<sequence length="138" mass="15387">MSDQGGPVRFWDVAVDFSPEEWGCLAPSQKALYREVMLENYRNLACVGLAVVKPAVIRKLEQGVEPWMPERDAPNGGCPDSEISPGITYSDPKLNVSTELSLQTSLRKKDLFLSTLEQSQECDASLGKQVSRKEKRSR</sequence>
<dbReference type="InterPro" id="IPR001909">
    <property type="entry name" value="KRAB"/>
</dbReference>
<evidence type="ECO:0000313" key="3">
    <source>
        <dbReference type="Ensembl" id="ENSSHAP00000035442.1"/>
    </source>
</evidence>
<keyword evidence="4" id="KW-1185">Reference proteome</keyword>
<dbReference type="InterPro" id="IPR036051">
    <property type="entry name" value="KRAB_dom_sf"/>
</dbReference>
<reference evidence="3 4" key="1">
    <citation type="journal article" date="2011" name="Proc. Natl. Acad. Sci. U.S.A.">
        <title>Genetic diversity and population structure of the endangered marsupial Sarcophilus harrisii (Tasmanian devil).</title>
        <authorList>
            <person name="Miller W."/>
            <person name="Hayes V.M."/>
            <person name="Ratan A."/>
            <person name="Petersen D.C."/>
            <person name="Wittekindt N.E."/>
            <person name="Miller J."/>
            <person name="Walenz B."/>
            <person name="Knight J."/>
            <person name="Qi J."/>
            <person name="Zhao F."/>
            <person name="Wang Q."/>
            <person name="Bedoya-Reina O.C."/>
            <person name="Katiyar N."/>
            <person name="Tomsho L.P."/>
            <person name="Kasson L.M."/>
            <person name="Hardie R.A."/>
            <person name="Woodbridge P."/>
            <person name="Tindall E.A."/>
            <person name="Bertelsen M.F."/>
            <person name="Dixon D."/>
            <person name="Pyecroft S."/>
            <person name="Helgen K.M."/>
            <person name="Lesk A.M."/>
            <person name="Pringle T.H."/>
            <person name="Patterson N."/>
            <person name="Zhang Y."/>
            <person name="Kreiss A."/>
            <person name="Woods G.M."/>
            <person name="Jones M.E."/>
            <person name="Schuster S.C."/>
        </authorList>
    </citation>
    <scope>NUCLEOTIDE SEQUENCE [LARGE SCALE GENOMIC DNA]</scope>
</reference>
<proteinExistence type="predicted"/>
<dbReference type="PANTHER" id="PTHR23232:SF117">
    <property type="entry name" value="KRAB DOMAIN-CONTAINING PROTEIN"/>
    <property type="match status" value="1"/>
</dbReference>
<feature type="domain" description="KRAB" evidence="2">
    <location>
        <begin position="8"/>
        <end position="79"/>
    </location>
</feature>
<dbReference type="GeneTree" id="ENSGT00950000182890"/>
<dbReference type="Proteomes" id="UP000007648">
    <property type="component" value="Unassembled WGS sequence"/>
</dbReference>
<name>A0A7N4V2Y9_SARHA</name>
<dbReference type="InterPro" id="IPR050169">
    <property type="entry name" value="Krueppel_C2H2_ZnF"/>
</dbReference>
<feature type="region of interest" description="Disordered" evidence="1">
    <location>
        <begin position="67"/>
        <end position="89"/>
    </location>
</feature>